<sequence>MGIAQQLAGTRVGVTGGTGFVGQALLARMLEDLPDTPLVLFVRGRGRRSARQRVERLFASGSAFATARERGLVEAALARTEVVDVDLDAPADQSLVLPAVDVLLHVAGTVSFDTRIDEAFRTHTTGVDRLYAAAAAAGCDHVVHVSTAYVAARRPGPVPEDPVRDDVDWRVEAAAAEALAERVELASRQPARLARWRERARREVGAHGDEALGHETERLRTDWVERQLVDAGRERARSLGFADVYTLTKALGERVAEERFGAARLSIVRPSIVESSLRHPHPGWIEGFKVADPLMIGLGRGDIPEFPGFPDSVVDVVPVDFVANAVLVAAASPPPTGRPARVVVGTGARNPLHLTRMYALVRGYFDQHPLPGVDGSPTLPTWRFPGVDQVERQLKAATTLSRTAAGLLRRVPVTGTRLRRWGRELDRHEQRYENLTRFLELYGIYAQTEATFLDDTAQALRDGLEGADREHFGFDPTDIDWRVYLTEIHVPSVAAWFRGRQPSGPKPHKPPPALGPATSASRSPRTAADGAKADGAQAEADTEVEAPTVLAVFDLDGTVASTNVLTAYLRARWHDDRVAGLREAADVLRGLPRYLALDAAGRDRFLRAFYQRFAGADVAALDQLVADELGRRILADLSPAAVRRIRAHRDQGHRTVLLTGALRSFCTPLEQLFDDIAAAELEVDATGRATGHLASPPLVGPARAAWLREHARRVGADLGASYAYADSRSDAPMLRVVGHPVAVDPDGPLYRLARRERWAIADWRDAERAPAHLRASAPGPVRDEQSPAEVG</sequence>
<dbReference type="InterPro" id="IPR023214">
    <property type="entry name" value="HAD_sf"/>
</dbReference>
<comment type="caution">
    <text evidence="6">The sequence shown here is derived from an EMBL/GenBank/DDBJ whole genome shotgun (WGS) entry which is preliminary data.</text>
</comment>
<dbReference type="Gene3D" id="3.40.50.1000">
    <property type="entry name" value="HAD superfamily/HAD-like"/>
    <property type="match status" value="1"/>
</dbReference>
<dbReference type="Pfam" id="PF12710">
    <property type="entry name" value="HAD"/>
    <property type="match status" value="1"/>
</dbReference>
<name>A0A8J3ESX7_9ACTN</name>
<dbReference type="InterPro" id="IPR036291">
    <property type="entry name" value="NAD(P)-bd_dom_sf"/>
</dbReference>
<dbReference type="InterPro" id="IPR026055">
    <property type="entry name" value="FAR"/>
</dbReference>
<keyword evidence="2" id="KW-0444">Lipid biosynthesis</keyword>
<dbReference type="InterPro" id="IPR013120">
    <property type="entry name" value="FAR_NAD-bd"/>
</dbReference>
<dbReference type="EMBL" id="BMHA01000001">
    <property type="protein sequence ID" value="GGI02545.1"/>
    <property type="molecule type" value="Genomic_DNA"/>
</dbReference>
<dbReference type="PANTHER" id="PTHR11011:SF45">
    <property type="entry name" value="FATTY ACYL-COA REDUCTASE CG8306-RELATED"/>
    <property type="match status" value="1"/>
</dbReference>
<dbReference type="AlphaFoldDB" id="A0A8J3ESX7"/>
<dbReference type="RefSeq" id="WP_130648131.1">
    <property type="nucleotide sequence ID" value="NZ_BMHA01000001.1"/>
</dbReference>
<reference evidence="6" key="2">
    <citation type="submission" date="2020-09" db="EMBL/GenBank/DDBJ databases">
        <authorList>
            <person name="Sun Q."/>
            <person name="Zhou Y."/>
        </authorList>
    </citation>
    <scope>NUCLEOTIDE SEQUENCE</scope>
    <source>
        <strain evidence="6">CGMCC 1.14988</strain>
    </source>
</reference>
<evidence type="ECO:0000256" key="1">
    <source>
        <dbReference type="ARBA" id="ARBA00005928"/>
    </source>
</evidence>
<keyword evidence="7" id="KW-1185">Reference proteome</keyword>
<dbReference type="SUPFAM" id="SSF51735">
    <property type="entry name" value="NAD(P)-binding Rossmann-fold domains"/>
    <property type="match status" value="1"/>
</dbReference>
<feature type="region of interest" description="Disordered" evidence="4">
    <location>
        <begin position="499"/>
        <end position="541"/>
    </location>
</feature>
<keyword evidence="3" id="KW-0443">Lipid metabolism</keyword>
<accession>A0A8J3ESX7</accession>
<comment type="similarity">
    <text evidence="1">Belongs to the fatty acyl-CoA reductase family.</text>
</comment>
<dbReference type="InterPro" id="IPR033640">
    <property type="entry name" value="FAR_C"/>
</dbReference>
<dbReference type="Gene3D" id="3.40.50.720">
    <property type="entry name" value="NAD(P)-binding Rossmann-like Domain"/>
    <property type="match status" value="1"/>
</dbReference>
<dbReference type="OrthoDB" id="25607at2"/>
<feature type="compositionally biased region" description="Low complexity" evidence="4">
    <location>
        <begin position="515"/>
        <end position="539"/>
    </location>
</feature>
<evidence type="ECO:0000313" key="6">
    <source>
        <dbReference type="EMBL" id="GGI02545.1"/>
    </source>
</evidence>
<feature type="domain" description="Thioester reductase (TE)" evidence="5">
    <location>
        <begin position="14"/>
        <end position="326"/>
    </location>
</feature>
<dbReference type="Proteomes" id="UP000650511">
    <property type="component" value="Unassembled WGS sequence"/>
</dbReference>
<reference evidence="6" key="1">
    <citation type="journal article" date="2014" name="Int. J. Syst. Evol. Microbiol.">
        <title>Complete genome sequence of Corynebacterium casei LMG S-19264T (=DSM 44701T), isolated from a smear-ripened cheese.</title>
        <authorList>
            <consortium name="US DOE Joint Genome Institute (JGI-PGF)"/>
            <person name="Walter F."/>
            <person name="Albersmeier A."/>
            <person name="Kalinowski J."/>
            <person name="Ruckert C."/>
        </authorList>
    </citation>
    <scope>NUCLEOTIDE SEQUENCE</scope>
    <source>
        <strain evidence="6">CGMCC 1.14988</strain>
    </source>
</reference>
<dbReference type="NCBIfam" id="TIGR01488">
    <property type="entry name" value="HAD-SF-IB"/>
    <property type="match status" value="1"/>
</dbReference>
<dbReference type="SUPFAM" id="SSF56784">
    <property type="entry name" value="HAD-like"/>
    <property type="match status" value="1"/>
</dbReference>
<evidence type="ECO:0000256" key="3">
    <source>
        <dbReference type="ARBA" id="ARBA00023098"/>
    </source>
</evidence>
<dbReference type="Pfam" id="PF07993">
    <property type="entry name" value="NAD_binding_4"/>
    <property type="match status" value="1"/>
</dbReference>
<feature type="region of interest" description="Disordered" evidence="4">
    <location>
        <begin position="771"/>
        <end position="791"/>
    </location>
</feature>
<dbReference type="PANTHER" id="PTHR11011">
    <property type="entry name" value="MALE STERILITY PROTEIN 2-RELATED"/>
    <property type="match status" value="1"/>
</dbReference>
<evidence type="ECO:0000256" key="4">
    <source>
        <dbReference type="SAM" id="MobiDB-lite"/>
    </source>
</evidence>
<proteinExistence type="inferred from homology"/>
<dbReference type="GO" id="GO:0035336">
    <property type="term" value="P:long-chain fatty-acyl-CoA metabolic process"/>
    <property type="evidence" value="ECO:0007669"/>
    <property type="project" value="TreeGrafter"/>
</dbReference>
<dbReference type="Gene3D" id="1.20.1440.100">
    <property type="entry name" value="SG protein - dephosphorylation function"/>
    <property type="match status" value="1"/>
</dbReference>
<gene>
    <name evidence="6" type="ORF">GCM10011354_00720</name>
</gene>
<dbReference type="GO" id="GO:0080019">
    <property type="term" value="F:alcohol-forming very long-chain fatty acyl-CoA reductase activity"/>
    <property type="evidence" value="ECO:0007669"/>
    <property type="project" value="InterPro"/>
</dbReference>
<evidence type="ECO:0000313" key="7">
    <source>
        <dbReference type="Proteomes" id="UP000650511"/>
    </source>
</evidence>
<evidence type="ECO:0000259" key="5">
    <source>
        <dbReference type="Pfam" id="PF07993"/>
    </source>
</evidence>
<evidence type="ECO:0000256" key="2">
    <source>
        <dbReference type="ARBA" id="ARBA00022516"/>
    </source>
</evidence>
<protein>
    <submittedName>
        <fullName evidence="6">Haloacid dehalogenase</fullName>
    </submittedName>
</protein>
<organism evidence="6 7">
    <name type="scientific">Egicoccus halophilus</name>
    <dbReference type="NCBI Taxonomy" id="1670830"/>
    <lineage>
        <taxon>Bacteria</taxon>
        <taxon>Bacillati</taxon>
        <taxon>Actinomycetota</taxon>
        <taxon>Nitriliruptoria</taxon>
        <taxon>Egicoccales</taxon>
        <taxon>Egicoccaceae</taxon>
        <taxon>Egicoccus</taxon>
    </lineage>
</organism>
<dbReference type="CDD" id="cd09071">
    <property type="entry name" value="FAR_C"/>
    <property type="match status" value="1"/>
</dbReference>
<dbReference type="InterPro" id="IPR036412">
    <property type="entry name" value="HAD-like_sf"/>
</dbReference>